<dbReference type="Pfam" id="PF00583">
    <property type="entry name" value="Acetyltransf_1"/>
    <property type="match status" value="1"/>
</dbReference>
<dbReference type="InterPro" id="IPR050680">
    <property type="entry name" value="YpeA/RimI_acetyltransf"/>
</dbReference>
<dbReference type="GO" id="GO:0016747">
    <property type="term" value="F:acyltransferase activity, transferring groups other than amino-acyl groups"/>
    <property type="evidence" value="ECO:0007669"/>
    <property type="project" value="InterPro"/>
</dbReference>
<dbReference type="AlphaFoldDB" id="A0A7X6LM17"/>
<protein>
    <submittedName>
        <fullName evidence="4">GNAT family N-acetyltransferase</fullName>
    </submittedName>
</protein>
<dbReference type="PANTHER" id="PTHR43420">
    <property type="entry name" value="ACETYLTRANSFERASE"/>
    <property type="match status" value="1"/>
</dbReference>
<gene>
    <name evidence="4" type="ORF">HF960_00685</name>
</gene>
<keyword evidence="2" id="KW-0012">Acyltransferase</keyword>
<keyword evidence="1 4" id="KW-0808">Transferase</keyword>
<accession>A0A7X6LM17</accession>
<evidence type="ECO:0000256" key="2">
    <source>
        <dbReference type="ARBA" id="ARBA00023315"/>
    </source>
</evidence>
<dbReference type="PANTHER" id="PTHR43420:SF44">
    <property type="entry name" value="ACETYLTRANSFERASE YPEA"/>
    <property type="match status" value="1"/>
</dbReference>
<dbReference type="Proteomes" id="UP000585749">
    <property type="component" value="Unassembled WGS sequence"/>
</dbReference>
<dbReference type="PROSITE" id="PS51186">
    <property type="entry name" value="GNAT"/>
    <property type="match status" value="1"/>
</dbReference>
<dbReference type="Gene3D" id="3.40.630.30">
    <property type="match status" value="1"/>
</dbReference>
<evidence type="ECO:0000313" key="4">
    <source>
        <dbReference type="EMBL" id="NKY66232.1"/>
    </source>
</evidence>
<sequence>MGFAGGTYLDDVLDISNVAIVQAYQKQHLGELLLKTWFNTFTTQTTVLLEVRAGNQGAKRLYQRLGFETYRKRQAYYNHPVEDAVLMMLQLPIKSKE</sequence>
<feature type="domain" description="N-acetyltransferase" evidence="3">
    <location>
        <begin position="1"/>
        <end position="92"/>
    </location>
</feature>
<organism evidence="4 5">
    <name type="scientific">Weissella hellenica</name>
    <dbReference type="NCBI Taxonomy" id="46256"/>
    <lineage>
        <taxon>Bacteria</taxon>
        <taxon>Bacillati</taxon>
        <taxon>Bacillota</taxon>
        <taxon>Bacilli</taxon>
        <taxon>Lactobacillales</taxon>
        <taxon>Lactobacillaceae</taxon>
        <taxon>Weissella</taxon>
    </lineage>
</organism>
<dbReference type="SUPFAM" id="SSF55729">
    <property type="entry name" value="Acyl-CoA N-acyltransferases (Nat)"/>
    <property type="match status" value="1"/>
</dbReference>
<proteinExistence type="predicted"/>
<dbReference type="InterPro" id="IPR016181">
    <property type="entry name" value="Acyl_CoA_acyltransferase"/>
</dbReference>
<evidence type="ECO:0000313" key="5">
    <source>
        <dbReference type="Proteomes" id="UP000585749"/>
    </source>
</evidence>
<reference evidence="4 5" key="1">
    <citation type="submission" date="2020-04" db="EMBL/GenBank/DDBJ databases">
        <title>MicrobeNet Type strains.</title>
        <authorList>
            <person name="Nicholson A.C."/>
        </authorList>
    </citation>
    <scope>NUCLEOTIDE SEQUENCE [LARGE SCALE GENOMIC DNA]</scope>
    <source>
        <strain evidence="4 5">CCUG 33494</strain>
    </source>
</reference>
<dbReference type="RefSeq" id="WP_083194390.1">
    <property type="nucleotide sequence ID" value="NZ_BJEG01000001.1"/>
</dbReference>
<evidence type="ECO:0000259" key="3">
    <source>
        <dbReference type="PROSITE" id="PS51186"/>
    </source>
</evidence>
<comment type="caution">
    <text evidence="4">The sequence shown here is derived from an EMBL/GenBank/DDBJ whole genome shotgun (WGS) entry which is preliminary data.</text>
</comment>
<evidence type="ECO:0000256" key="1">
    <source>
        <dbReference type="ARBA" id="ARBA00022679"/>
    </source>
</evidence>
<dbReference type="OrthoDB" id="9794566at2"/>
<dbReference type="EMBL" id="JAAXPM010000001">
    <property type="protein sequence ID" value="NKY66232.1"/>
    <property type="molecule type" value="Genomic_DNA"/>
</dbReference>
<dbReference type="InterPro" id="IPR000182">
    <property type="entry name" value="GNAT_dom"/>
</dbReference>
<name>A0A7X6LM17_WEIHE</name>